<proteinExistence type="predicted"/>
<dbReference type="EMBL" id="BGZK01000078">
    <property type="protein sequence ID" value="GBP16311.1"/>
    <property type="molecule type" value="Genomic_DNA"/>
</dbReference>
<evidence type="ECO:0000313" key="2">
    <source>
        <dbReference type="EMBL" id="GBP16311.1"/>
    </source>
</evidence>
<accession>A0A4C1TQP2</accession>
<dbReference type="AlphaFoldDB" id="A0A4C1TQP2"/>
<feature type="compositionally biased region" description="Basic and acidic residues" evidence="1">
    <location>
        <begin position="56"/>
        <end position="70"/>
    </location>
</feature>
<organism evidence="2 3">
    <name type="scientific">Eumeta variegata</name>
    <name type="common">Bagworm moth</name>
    <name type="synonym">Eumeta japonica</name>
    <dbReference type="NCBI Taxonomy" id="151549"/>
    <lineage>
        <taxon>Eukaryota</taxon>
        <taxon>Metazoa</taxon>
        <taxon>Ecdysozoa</taxon>
        <taxon>Arthropoda</taxon>
        <taxon>Hexapoda</taxon>
        <taxon>Insecta</taxon>
        <taxon>Pterygota</taxon>
        <taxon>Neoptera</taxon>
        <taxon>Endopterygota</taxon>
        <taxon>Lepidoptera</taxon>
        <taxon>Glossata</taxon>
        <taxon>Ditrysia</taxon>
        <taxon>Tineoidea</taxon>
        <taxon>Psychidae</taxon>
        <taxon>Oiketicinae</taxon>
        <taxon>Eumeta</taxon>
    </lineage>
</organism>
<evidence type="ECO:0000256" key="1">
    <source>
        <dbReference type="SAM" id="MobiDB-lite"/>
    </source>
</evidence>
<evidence type="ECO:0000313" key="3">
    <source>
        <dbReference type="Proteomes" id="UP000299102"/>
    </source>
</evidence>
<dbReference type="PROSITE" id="PS51257">
    <property type="entry name" value="PROKAR_LIPOPROTEIN"/>
    <property type="match status" value="1"/>
</dbReference>
<sequence length="110" mass="12258">MSSRYCTDISMPLVVAGWYGCMTQKLAYRRIPHGGGVIHPRLYKPQHFRDKLSCRKTPPRVETKPAKEATGEPPKPAIAKQTVTSAGPLEKDILTIMSILRESKARSLPN</sequence>
<feature type="region of interest" description="Disordered" evidence="1">
    <location>
        <begin position="56"/>
        <end position="78"/>
    </location>
</feature>
<comment type="caution">
    <text evidence="2">The sequence shown here is derived from an EMBL/GenBank/DDBJ whole genome shotgun (WGS) entry which is preliminary data.</text>
</comment>
<name>A0A4C1TQP2_EUMVA</name>
<reference evidence="2 3" key="1">
    <citation type="journal article" date="2019" name="Commun. Biol.">
        <title>The bagworm genome reveals a unique fibroin gene that provides high tensile strength.</title>
        <authorList>
            <person name="Kono N."/>
            <person name="Nakamura H."/>
            <person name="Ohtoshi R."/>
            <person name="Tomita M."/>
            <person name="Numata K."/>
            <person name="Arakawa K."/>
        </authorList>
    </citation>
    <scope>NUCLEOTIDE SEQUENCE [LARGE SCALE GENOMIC DNA]</scope>
</reference>
<gene>
    <name evidence="2" type="ORF">EVAR_93678_1</name>
</gene>
<dbReference type="Proteomes" id="UP000299102">
    <property type="component" value="Unassembled WGS sequence"/>
</dbReference>
<protein>
    <submittedName>
        <fullName evidence="2">Uncharacterized protein</fullName>
    </submittedName>
</protein>
<keyword evidence="3" id="KW-1185">Reference proteome</keyword>